<evidence type="ECO:0000259" key="7">
    <source>
        <dbReference type="SMART" id="SM00249"/>
    </source>
</evidence>
<dbReference type="InterPro" id="IPR013083">
    <property type="entry name" value="Znf_RING/FYVE/PHD"/>
</dbReference>
<reference evidence="8" key="2">
    <citation type="submission" date="2023-02" db="EMBL/GenBank/DDBJ databases">
        <authorList>
            <consortium name="DOE Joint Genome Institute"/>
            <person name="Mondo S.J."/>
            <person name="Chang Y."/>
            <person name="Wang Y."/>
            <person name="Ahrendt S."/>
            <person name="Andreopoulos W."/>
            <person name="Barry K."/>
            <person name="Beard J."/>
            <person name="Benny G.L."/>
            <person name="Blankenship S."/>
            <person name="Bonito G."/>
            <person name="Cuomo C."/>
            <person name="Desiro A."/>
            <person name="Gervers K.A."/>
            <person name="Hundley H."/>
            <person name="Kuo A."/>
            <person name="LaButti K."/>
            <person name="Lang B.F."/>
            <person name="Lipzen A."/>
            <person name="O'Donnell K."/>
            <person name="Pangilinan J."/>
            <person name="Reynolds N."/>
            <person name="Sandor L."/>
            <person name="Smith M.W."/>
            <person name="Tsang A."/>
            <person name="Grigoriev I.V."/>
            <person name="Stajich J.E."/>
            <person name="Spatafora J.W."/>
        </authorList>
    </citation>
    <scope>NUCLEOTIDE SEQUENCE</scope>
    <source>
        <strain evidence="8">RSA 2281</strain>
    </source>
</reference>
<dbReference type="SMART" id="SM00249">
    <property type="entry name" value="PHD"/>
    <property type="match status" value="1"/>
</dbReference>
<protein>
    <recommendedName>
        <fullName evidence="7">Zinc finger PHD-type domain-containing protein</fullName>
    </recommendedName>
</protein>
<evidence type="ECO:0000256" key="5">
    <source>
        <dbReference type="ARBA" id="ARBA00022833"/>
    </source>
</evidence>
<dbReference type="PANTHER" id="PTHR10333">
    <property type="entry name" value="INHIBITOR OF GROWTH PROTEIN"/>
    <property type="match status" value="1"/>
</dbReference>
<dbReference type="Pfam" id="PF00628">
    <property type="entry name" value="PHD"/>
    <property type="match status" value="1"/>
</dbReference>
<evidence type="ECO:0000256" key="1">
    <source>
        <dbReference type="ARBA" id="ARBA00004123"/>
    </source>
</evidence>
<evidence type="ECO:0000256" key="4">
    <source>
        <dbReference type="ARBA" id="ARBA00022771"/>
    </source>
</evidence>
<dbReference type="EMBL" id="JAIXMP010000013">
    <property type="protein sequence ID" value="KAI9263431.1"/>
    <property type="molecule type" value="Genomic_DNA"/>
</dbReference>
<proteinExistence type="inferred from homology"/>
<comment type="caution">
    <text evidence="8">The sequence shown here is derived from an EMBL/GenBank/DDBJ whole genome shotgun (WGS) entry which is preliminary data.</text>
</comment>
<evidence type="ECO:0000313" key="8">
    <source>
        <dbReference type="EMBL" id="KAI9263431.1"/>
    </source>
</evidence>
<gene>
    <name evidence="8" type="ORF">BDA99DRAFT_438424</name>
</gene>
<dbReference type="AlphaFoldDB" id="A0AAD5K0J8"/>
<dbReference type="InterPro" id="IPR001965">
    <property type="entry name" value="Znf_PHD"/>
</dbReference>
<sequence length="97" mass="11797">MNQCITFLFSLDIQSAARAQRRAQQQQQYQQQQQQQQQQEIWCICREPAHGKMIQCDNDQCHYQWFHFSCVGLKKAPKGDWYCEEYQNQHKDKKQKK</sequence>
<evidence type="ECO:0000313" key="9">
    <source>
        <dbReference type="Proteomes" id="UP001209540"/>
    </source>
</evidence>
<dbReference type="InterPro" id="IPR011011">
    <property type="entry name" value="Znf_FYVE_PHD"/>
</dbReference>
<evidence type="ECO:0000256" key="6">
    <source>
        <dbReference type="ARBA" id="ARBA00023242"/>
    </source>
</evidence>
<evidence type="ECO:0000256" key="2">
    <source>
        <dbReference type="ARBA" id="ARBA00010210"/>
    </source>
</evidence>
<keyword evidence="4" id="KW-0863">Zinc-finger</keyword>
<dbReference type="GO" id="GO:0008270">
    <property type="term" value="F:zinc ion binding"/>
    <property type="evidence" value="ECO:0007669"/>
    <property type="project" value="UniProtKB-KW"/>
</dbReference>
<dbReference type="Proteomes" id="UP001209540">
    <property type="component" value="Unassembled WGS sequence"/>
</dbReference>
<evidence type="ECO:0000256" key="3">
    <source>
        <dbReference type="ARBA" id="ARBA00022723"/>
    </source>
</evidence>
<keyword evidence="5" id="KW-0862">Zinc</keyword>
<feature type="domain" description="Zinc finger PHD-type" evidence="7">
    <location>
        <begin position="42"/>
        <end position="87"/>
    </location>
</feature>
<keyword evidence="9" id="KW-1185">Reference proteome</keyword>
<accession>A0AAD5K0J8</accession>
<dbReference type="SUPFAM" id="SSF57903">
    <property type="entry name" value="FYVE/PHD zinc finger"/>
    <property type="match status" value="1"/>
</dbReference>
<dbReference type="Gene3D" id="3.30.40.10">
    <property type="entry name" value="Zinc/RING finger domain, C3HC4 (zinc finger)"/>
    <property type="match status" value="1"/>
</dbReference>
<dbReference type="InterPro" id="IPR028651">
    <property type="entry name" value="ING_fam"/>
</dbReference>
<comment type="subcellular location">
    <subcellularLocation>
        <location evidence="1">Nucleus</location>
    </subcellularLocation>
</comment>
<organism evidence="8 9">
    <name type="scientific">Phascolomyces articulosus</name>
    <dbReference type="NCBI Taxonomy" id="60185"/>
    <lineage>
        <taxon>Eukaryota</taxon>
        <taxon>Fungi</taxon>
        <taxon>Fungi incertae sedis</taxon>
        <taxon>Mucoromycota</taxon>
        <taxon>Mucoromycotina</taxon>
        <taxon>Mucoromycetes</taxon>
        <taxon>Mucorales</taxon>
        <taxon>Lichtheimiaceae</taxon>
        <taxon>Phascolomyces</taxon>
    </lineage>
</organism>
<dbReference type="GO" id="GO:0005634">
    <property type="term" value="C:nucleus"/>
    <property type="evidence" value="ECO:0007669"/>
    <property type="project" value="UniProtKB-SubCell"/>
</dbReference>
<dbReference type="InterPro" id="IPR019787">
    <property type="entry name" value="Znf_PHD-finger"/>
</dbReference>
<reference evidence="8" key="1">
    <citation type="journal article" date="2022" name="IScience">
        <title>Evolution of zygomycete secretomes and the origins of terrestrial fungal ecologies.</title>
        <authorList>
            <person name="Chang Y."/>
            <person name="Wang Y."/>
            <person name="Mondo S."/>
            <person name="Ahrendt S."/>
            <person name="Andreopoulos W."/>
            <person name="Barry K."/>
            <person name="Beard J."/>
            <person name="Benny G.L."/>
            <person name="Blankenship S."/>
            <person name="Bonito G."/>
            <person name="Cuomo C."/>
            <person name="Desiro A."/>
            <person name="Gervers K.A."/>
            <person name="Hundley H."/>
            <person name="Kuo A."/>
            <person name="LaButti K."/>
            <person name="Lang B.F."/>
            <person name="Lipzen A."/>
            <person name="O'Donnell K."/>
            <person name="Pangilinan J."/>
            <person name="Reynolds N."/>
            <person name="Sandor L."/>
            <person name="Smith M.E."/>
            <person name="Tsang A."/>
            <person name="Grigoriev I.V."/>
            <person name="Stajich J.E."/>
            <person name="Spatafora J.W."/>
        </authorList>
    </citation>
    <scope>NUCLEOTIDE SEQUENCE</scope>
    <source>
        <strain evidence="8">RSA 2281</strain>
    </source>
</reference>
<name>A0AAD5K0J8_9FUNG</name>
<keyword evidence="3" id="KW-0479">Metal-binding</keyword>
<comment type="similarity">
    <text evidence="2">Belongs to the ING family.</text>
</comment>
<keyword evidence="6" id="KW-0539">Nucleus</keyword>